<organism evidence="4 5">
    <name type="scientific">Cloacibacillus evryensis</name>
    <dbReference type="NCBI Taxonomy" id="508460"/>
    <lineage>
        <taxon>Bacteria</taxon>
        <taxon>Thermotogati</taxon>
        <taxon>Synergistota</taxon>
        <taxon>Synergistia</taxon>
        <taxon>Synergistales</taxon>
        <taxon>Synergistaceae</taxon>
        <taxon>Cloacibacillus</taxon>
    </lineage>
</organism>
<dbReference type="Gene3D" id="3.90.1150.10">
    <property type="entry name" value="Aspartate Aminotransferase, domain 1"/>
    <property type="match status" value="1"/>
</dbReference>
<gene>
    <name evidence="4" type="ORF">NE630_11595</name>
</gene>
<dbReference type="GO" id="GO:0000271">
    <property type="term" value="P:polysaccharide biosynthetic process"/>
    <property type="evidence" value="ECO:0007669"/>
    <property type="project" value="TreeGrafter"/>
</dbReference>
<dbReference type="PANTHER" id="PTHR30244:SF34">
    <property type="entry name" value="DTDP-4-AMINO-4,6-DIDEOXYGALACTOSE TRANSAMINASE"/>
    <property type="match status" value="1"/>
</dbReference>
<evidence type="ECO:0000256" key="2">
    <source>
        <dbReference type="PIRSR" id="PIRSR000390-2"/>
    </source>
</evidence>
<dbReference type="Gene3D" id="3.40.640.10">
    <property type="entry name" value="Type I PLP-dependent aspartate aminotransferase-like (Major domain)"/>
    <property type="match status" value="1"/>
</dbReference>
<dbReference type="GO" id="GO:0030170">
    <property type="term" value="F:pyridoxal phosphate binding"/>
    <property type="evidence" value="ECO:0007669"/>
    <property type="project" value="TreeGrafter"/>
</dbReference>
<keyword evidence="4" id="KW-0032">Aminotransferase</keyword>
<evidence type="ECO:0000313" key="4">
    <source>
        <dbReference type="EMBL" id="MCQ4815075.1"/>
    </source>
</evidence>
<dbReference type="GO" id="GO:0008483">
    <property type="term" value="F:transaminase activity"/>
    <property type="evidence" value="ECO:0007669"/>
    <property type="project" value="UniProtKB-KW"/>
</dbReference>
<name>A0AAW5K2P0_9BACT</name>
<comment type="similarity">
    <text evidence="3">Belongs to the DegT/DnrJ/EryC1 family.</text>
</comment>
<dbReference type="RefSeq" id="WP_008710419.1">
    <property type="nucleotide sequence ID" value="NZ_CABKQM010000006.1"/>
</dbReference>
<dbReference type="InterPro" id="IPR015422">
    <property type="entry name" value="PyrdxlP-dep_Trfase_small"/>
</dbReference>
<dbReference type="AlphaFoldDB" id="A0AAW5K2P0"/>
<sequence>MAGAEIFNSDEIRAVADVIERKMIHRYGSHDSRGGIYRAEDFEEKAKRLTGSKYALALSSGTAALITALKGICIKPGDEVITSPFTFIATVEAIVACDAVPVFGELDETLSLDAASAEKLVTPRTKAIMPVHMFGVAADMDKFAALGEKYGIPIVEDACEVVGGTYKGRALGSLGTCGTWSFDPNKTLTVGEGGMVFTDDHDIWYRMDCYHDHGHIHSKEHDRGAEGKFGLGVNYRISEVQGALGVVALEKMPQALAALRAAKKKIIDAGIAAGLTPRPMHDAEGDTATHVIFMLPTAEAAKRFQAAAKEAGAGCAIIADNTWHYAKHWKALEEMGGREYFGSRTPSYAPETMAQPESLLSRAVMFGLNIRMSDEAVERIERAVRAAAKAVL</sequence>
<feature type="active site" description="Proton acceptor" evidence="1">
    <location>
        <position position="186"/>
    </location>
</feature>
<protein>
    <submittedName>
        <fullName evidence="4">DegT/DnrJ/EryC1/StrS family aminotransferase</fullName>
    </submittedName>
</protein>
<dbReference type="PANTHER" id="PTHR30244">
    <property type="entry name" value="TRANSAMINASE"/>
    <property type="match status" value="1"/>
</dbReference>
<evidence type="ECO:0000256" key="3">
    <source>
        <dbReference type="RuleBase" id="RU004508"/>
    </source>
</evidence>
<evidence type="ECO:0000313" key="5">
    <source>
        <dbReference type="Proteomes" id="UP001205919"/>
    </source>
</evidence>
<proteinExistence type="inferred from homology"/>
<dbReference type="InterPro" id="IPR015424">
    <property type="entry name" value="PyrdxlP-dep_Trfase"/>
</dbReference>
<accession>A0AAW5K2P0</accession>
<dbReference type="InterPro" id="IPR000653">
    <property type="entry name" value="DegT/StrS_aminotransferase"/>
</dbReference>
<keyword evidence="4" id="KW-0808">Transferase</keyword>
<dbReference type="Pfam" id="PF01041">
    <property type="entry name" value="DegT_DnrJ_EryC1"/>
    <property type="match status" value="1"/>
</dbReference>
<comment type="caution">
    <text evidence="4">The sequence shown here is derived from an EMBL/GenBank/DDBJ whole genome shotgun (WGS) entry which is preliminary data.</text>
</comment>
<dbReference type="EMBL" id="JANFYT010000026">
    <property type="protein sequence ID" value="MCQ4815075.1"/>
    <property type="molecule type" value="Genomic_DNA"/>
</dbReference>
<dbReference type="InterPro" id="IPR015421">
    <property type="entry name" value="PyrdxlP-dep_Trfase_major"/>
</dbReference>
<dbReference type="Proteomes" id="UP001205919">
    <property type="component" value="Unassembled WGS sequence"/>
</dbReference>
<dbReference type="SUPFAM" id="SSF53383">
    <property type="entry name" value="PLP-dependent transferases"/>
    <property type="match status" value="1"/>
</dbReference>
<evidence type="ECO:0000256" key="1">
    <source>
        <dbReference type="PIRSR" id="PIRSR000390-1"/>
    </source>
</evidence>
<feature type="modified residue" description="N6-(pyridoxal phosphate)lysine" evidence="2">
    <location>
        <position position="186"/>
    </location>
</feature>
<keyword evidence="5" id="KW-1185">Reference proteome</keyword>
<dbReference type="CDD" id="cd00616">
    <property type="entry name" value="AHBA_syn"/>
    <property type="match status" value="1"/>
</dbReference>
<dbReference type="PIRSF" id="PIRSF000390">
    <property type="entry name" value="PLP_StrS"/>
    <property type="match status" value="1"/>
</dbReference>
<reference evidence="4 5" key="1">
    <citation type="submission" date="2022-06" db="EMBL/GenBank/DDBJ databases">
        <title>Isolation of gut microbiota from human fecal samples.</title>
        <authorList>
            <person name="Pamer E.G."/>
            <person name="Barat B."/>
            <person name="Waligurski E."/>
            <person name="Medina S."/>
            <person name="Paddock L."/>
            <person name="Mostad J."/>
        </authorList>
    </citation>
    <scope>NUCLEOTIDE SEQUENCE [LARGE SCALE GENOMIC DNA]</scope>
    <source>
        <strain evidence="4 5">DFI.9.90</strain>
    </source>
</reference>
<keyword evidence="2 3" id="KW-0663">Pyridoxal phosphate</keyword>